<dbReference type="InterPro" id="IPR011990">
    <property type="entry name" value="TPR-like_helical_dom_sf"/>
</dbReference>
<evidence type="ECO:0000256" key="4">
    <source>
        <dbReference type="ARBA" id="ARBA00022803"/>
    </source>
</evidence>
<evidence type="ECO:0000313" key="11">
    <source>
        <dbReference type="Proteomes" id="UP001461498"/>
    </source>
</evidence>
<proteinExistence type="predicted"/>
<dbReference type="InterPro" id="IPR019734">
    <property type="entry name" value="TPR_rpt"/>
</dbReference>
<keyword evidence="4 9" id="KW-0802">TPR repeat</keyword>
<evidence type="ECO:0000256" key="7">
    <source>
        <dbReference type="ARBA" id="ARBA00034139"/>
    </source>
</evidence>
<dbReference type="AlphaFoldDB" id="A0AAW1DIS5"/>
<evidence type="ECO:0000256" key="8">
    <source>
        <dbReference type="ARBA" id="ARBA00034143"/>
    </source>
</evidence>
<feature type="repeat" description="TPR" evidence="9">
    <location>
        <begin position="180"/>
        <end position="213"/>
    </location>
</feature>
<reference evidence="10 11" key="1">
    <citation type="submission" date="2022-12" db="EMBL/GenBank/DDBJ databases">
        <title>Chromosome-level genome assembly of true bugs.</title>
        <authorList>
            <person name="Ma L."/>
            <person name="Li H."/>
        </authorList>
    </citation>
    <scope>NUCLEOTIDE SEQUENCE [LARGE SCALE GENOMIC DNA]</scope>
    <source>
        <strain evidence="10">Lab_2022b</strain>
    </source>
</reference>
<comment type="subcellular location">
    <subcellularLocation>
        <location evidence="1">Cytoplasm</location>
        <location evidence="1">Cytoskeleton</location>
        <location evidence="1">Cilium axoneme</location>
    </subcellularLocation>
</comment>
<evidence type="ECO:0000256" key="5">
    <source>
        <dbReference type="ARBA" id="ARBA00023212"/>
    </source>
</evidence>
<evidence type="ECO:0000256" key="9">
    <source>
        <dbReference type="PROSITE-ProRule" id="PRU00339"/>
    </source>
</evidence>
<accession>A0AAW1DIS5</accession>
<evidence type="ECO:0000256" key="2">
    <source>
        <dbReference type="ARBA" id="ARBA00022490"/>
    </source>
</evidence>
<protein>
    <recommendedName>
        <fullName evidence="7">Outer dynein arm-docking complex subunit 4</fullName>
    </recommendedName>
    <alternativeName>
        <fullName evidence="8">Tetratricopeptide repeat protein 25</fullName>
    </alternativeName>
</protein>
<dbReference type="PANTHER" id="PTHR23040:SF1">
    <property type="entry name" value="OUTER DYNEIN ARM-DOCKING COMPLEX SUBUNIT 4"/>
    <property type="match status" value="1"/>
</dbReference>
<comment type="caution">
    <text evidence="10">The sequence shown here is derived from an EMBL/GenBank/DDBJ whole genome shotgun (WGS) entry which is preliminary data.</text>
</comment>
<keyword evidence="3" id="KW-0677">Repeat</keyword>
<name>A0AAW1DIS5_9HEMI</name>
<evidence type="ECO:0000256" key="1">
    <source>
        <dbReference type="ARBA" id="ARBA00004430"/>
    </source>
</evidence>
<dbReference type="SMART" id="SM00028">
    <property type="entry name" value="TPR"/>
    <property type="match status" value="3"/>
</dbReference>
<keyword evidence="5" id="KW-0206">Cytoskeleton</keyword>
<dbReference type="EMBL" id="JAPXFL010000002">
    <property type="protein sequence ID" value="KAK9510751.1"/>
    <property type="molecule type" value="Genomic_DNA"/>
</dbReference>
<evidence type="ECO:0000256" key="3">
    <source>
        <dbReference type="ARBA" id="ARBA00022737"/>
    </source>
</evidence>
<keyword evidence="11" id="KW-1185">Reference proteome</keyword>
<evidence type="ECO:0000256" key="6">
    <source>
        <dbReference type="ARBA" id="ARBA00023273"/>
    </source>
</evidence>
<dbReference type="GO" id="GO:0005930">
    <property type="term" value="C:axoneme"/>
    <property type="evidence" value="ECO:0007669"/>
    <property type="project" value="UniProtKB-SubCell"/>
</dbReference>
<dbReference type="PROSITE" id="PS50005">
    <property type="entry name" value="TPR"/>
    <property type="match status" value="1"/>
</dbReference>
<dbReference type="PANTHER" id="PTHR23040">
    <property type="match status" value="1"/>
</dbReference>
<dbReference type="Gene3D" id="1.25.40.10">
    <property type="entry name" value="Tetratricopeptide repeat domain"/>
    <property type="match status" value="1"/>
</dbReference>
<keyword evidence="6" id="KW-0966">Cell projection</keyword>
<dbReference type="InterPro" id="IPR040111">
    <property type="entry name" value="ODAD4"/>
</dbReference>
<dbReference type="Proteomes" id="UP001461498">
    <property type="component" value="Unassembled WGS sequence"/>
</dbReference>
<dbReference type="SUPFAM" id="SSF48452">
    <property type="entry name" value="TPR-like"/>
    <property type="match status" value="1"/>
</dbReference>
<evidence type="ECO:0000313" key="10">
    <source>
        <dbReference type="EMBL" id="KAK9510751.1"/>
    </source>
</evidence>
<keyword evidence="2" id="KW-0963">Cytoplasm</keyword>
<organism evidence="10 11">
    <name type="scientific">Rhynocoris fuscipes</name>
    <dbReference type="NCBI Taxonomy" id="488301"/>
    <lineage>
        <taxon>Eukaryota</taxon>
        <taxon>Metazoa</taxon>
        <taxon>Ecdysozoa</taxon>
        <taxon>Arthropoda</taxon>
        <taxon>Hexapoda</taxon>
        <taxon>Insecta</taxon>
        <taxon>Pterygota</taxon>
        <taxon>Neoptera</taxon>
        <taxon>Paraneoptera</taxon>
        <taxon>Hemiptera</taxon>
        <taxon>Heteroptera</taxon>
        <taxon>Panheteroptera</taxon>
        <taxon>Cimicomorpha</taxon>
        <taxon>Reduviidae</taxon>
        <taxon>Harpactorinae</taxon>
        <taxon>Harpactorini</taxon>
        <taxon>Rhynocoris</taxon>
    </lineage>
</organism>
<sequence length="282" mass="32502">MITSFVRVGDEGEMQEKPSYIAQQQQQSLQQQQFQQQQLHQQSTHGVWQLSKELKLKNSKATRRSRRYEECYTDKDRAAAVNMGSRDIKQSLKLKRKQERSKALSLPEETEPGTLLALAGYEMTARRTNIALSFINKALNLNPEDKNALVARSKCYLLLGEAKHALEDAESALALDSTFIKGLYRKAEALYHLGNFEHSLMYFHRGLRMRPDMEGFRLGVQKAQQAIENVIGLKNKTPQNKEVLKKRAERHLLGELYADKVYLEDLLTKKMGRFNLNKVKYI</sequence>
<gene>
    <name evidence="10" type="ORF">O3M35_005472</name>
</gene>